<dbReference type="RefSeq" id="WP_344057357.1">
    <property type="nucleotide sequence ID" value="NZ_BAAAPU010000001.1"/>
</dbReference>
<dbReference type="InterPro" id="IPR036689">
    <property type="entry name" value="ESAT-6-like_sf"/>
</dbReference>
<sequence length="333" mass="32723">MAIYKKGADPVALRASAERLSGHARDCEGVKAEAGRAVQALRGQWGGADLDHLMERWPPVEAQLTQFGSDLEALAEALRRNAGAQDSASGQGGATGPLGAPGLPGAPWSPFGPGADGTPNGTANGSGGAGGPDGLSPLDGVANALTIFGLPSLLAQTAAYGSIYSRTQGALLSGRYLANVTEMARAGDSMLDLFPGASRFAAGANLFAGAWDMKGLSGLFAQGSRAGSAVGEYGVLGPVGIGLSAAQLGVSIAKGDTAGIIENGLGTGLAAGAVFAPPPIDIACGVAGLGLAAYQNIPAVHDAVNAVGEGVADVAEGIGDAASDAWDSVTSIF</sequence>
<keyword evidence="3" id="KW-1185">Reference proteome</keyword>
<gene>
    <name evidence="2" type="ORF">GCM10009817_01130</name>
</gene>
<feature type="region of interest" description="Disordered" evidence="1">
    <location>
        <begin position="82"/>
        <end position="135"/>
    </location>
</feature>
<dbReference type="SUPFAM" id="SSF140453">
    <property type="entry name" value="EsxAB dimer-like"/>
    <property type="match status" value="1"/>
</dbReference>
<organism evidence="2 3">
    <name type="scientific">Terrabacter lapilli</name>
    <dbReference type="NCBI Taxonomy" id="436231"/>
    <lineage>
        <taxon>Bacteria</taxon>
        <taxon>Bacillati</taxon>
        <taxon>Actinomycetota</taxon>
        <taxon>Actinomycetes</taxon>
        <taxon>Micrococcales</taxon>
        <taxon>Intrasporangiaceae</taxon>
        <taxon>Terrabacter</taxon>
    </lineage>
</organism>
<dbReference type="Proteomes" id="UP001500013">
    <property type="component" value="Unassembled WGS sequence"/>
</dbReference>
<feature type="compositionally biased region" description="Gly residues" evidence="1">
    <location>
        <begin position="124"/>
        <end position="133"/>
    </location>
</feature>
<protein>
    <recommendedName>
        <fullName evidence="4">WXG100 family type VII secretion target</fullName>
    </recommendedName>
</protein>
<feature type="compositionally biased region" description="Low complexity" evidence="1">
    <location>
        <begin position="97"/>
        <end position="106"/>
    </location>
</feature>
<accession>A0ABN2R8Q1</accession>
<evidence type="ECO:0000313" key="3">
    <source>
        <dbReference type="Proteomes" id="UP001500013"/>
    </source>
</evidence>
<reference evidence="2 3" key="1">
    <citation type="journal article" date="2019" name="Int. J. Syst. Evol. Microbiol.">
        <title>The Global Catalogue of Microorganisms (GCM) 10K type strain sequencing project: providing services to taxonomists for standard genome sequencing and annotation.</title>
        <authorList>
            <consortium name="The Broad Institute Genomics Platform"/>
            <consortium name="The Broad Institute Genome Sequencing Center for Infectious Disease"/>
            <person name="Wu L."/>
            <person name="Ma J."/>
        </authorList>
    </citation>
    <scope>NUCLEOTIDE SEQUENCE [LARGE SCALE GENOMIC DNA]</scope>
    <source>
        <strain evidence="2 3">JCM 15628</strain>
    </source>
</reference>
<dbReference type="Gene3D" id="1.10.287.1060">
    <property type="entry name" value="ESAT-6-like"/>
    <property type="match status" value="1"/>
</dbReference>
<evidence type="ECO:0000313" key="2">
    <source>
        <dbReference type="EMBL" id="GAA1965123.1"/>
    </source>
</evidence>
<proteinExistence type="predicted"/>
<evidence type="ECO:0000256" key="1">
    <source>
        <dbReference type="SAM" id="MobiDB-lite"/>
    </source>
</evidence>
<name>A0ABN2R8Q1_9MICO</name>
<evidence type="ECO:0008006" key="4">
    <source>
        <dbReference type="Google" id="ProtNLM"/>
    </source>
</evidence>
<dbReference type="EMBL" id="BAAAPU010000001">
    <property type="protein sequence ID" value="GAA1965123.1"/>
    <property type="molecule type" value="Genomic_DNA"/>
</dbReference>
<comment type="caution">
    <text evidence="2">The sequence shown here is derived from an EMBL/GenBank/DDBJ whole genome shotgun (WGS) entry which is preliminary data.</text>
</comment>